<accession>A0A073IWX4</accession>
<protein>
    <submittedName>
        <fullName evidence="2">Uncharacterized protein</fullName>
    </submittedName>
</protein>
<evidence type="ECO:0000313" key="2">
    <source>
        <dbReference type="EMBL" id="KEJ94274.1"/>
    </source>
</evidence>
<evidence type="ECO:0000313" key="3">
    <source>
        <dbReference type="Proteomes" id="UP000027746"/>
    </source>
</evidence>
<comment type="caution">
    <text evidence="2">The sequence shown here is derived from an EMBL/GenBank/DDBJ whole genome shotgun (WGS) entry which is preliminary data.</text>
</comment>
<organism evidence="2 3">
    <name type="scientific">Pseudosulfitobacter pseudonitzschiae</name>
    <dbReference type="NCBI Taxonomy" id="1402135"/>
    <lineage>
        <taxon>Bacteria</taxon>
        <taxon>Pseudomonadati</taxon>
        <taxon>Pseudomonadota</taxon>
        <taxon>Alphaproteobacteria</taxon>
        <taxon>Rhodobacterales</taxon>
        <taxon>Roseobacteraceae</taxon>
        <taxon>Pseudosulfitobacter</taxon>
    </lineage>
</organism>
<feature type="region of interest" description="Disordered" evidence="1">
    <location>
        <begin position="94"/>
        <end position="116"/>
    </location>
</feature>
<dbReference type="AlphaFoldDB" id="A0A073IWX4"/>
<sequence>MPFLCQEQRPGMSFRKMRLICLYLCFGEGLRAWCTSREGCKITLIAGQSDHNCTFVVDGATMTFPPCCSFTALAHDFGIGKHAFAIGCQHTPSPPGTGMISRRTIGINHRDRRAPR</sequence>
<proteinExistence type="predicted"/>
<reference evidence="2 3" key="1">
    <citation type="submission" date="2014-01" db="EMBL/GenBank/DDBJ databases">
        <title>Sulfitobacter sp. H3 (MCCC 1A00686) Genome Sequencing.</title>
        <authorList>
            <person name="Lai Q."/>
            <person name="Hong Z."/>
        </authorList>
    </citation>
    <scope>NUCLEOTIDE SEQUENCE [LARGE SCALE GENOMIC DNA]</scope>
    <source>
        <strain evidence="2 3">H3</strain>
    </source>
</reference>
<name>A0A073IWX4_9RHOB</name>
<evidence type="ECO:0000256" key="1">
    <source>
        <dbReference type="SAM" id="MobiDB-lite"/>
    </source>
</evidence>
<dbReference type="EMBL" id="JAMD01000016">
    <property type="protein sequence ID" value="KEJ94274.1"/>
    <property type="molecule type" value="Genomic_DNA"/>
</dbReference>
<dbReference type="Proteomes" id="UP000027746">
    <property type="component" value="Unassembled WGS sequence"/>
</dbReference>
<gene>
    <name evidence="2" type="ORF">SUH3_07795</name>
</gene>
<keyword evidence="3" id="KW-1185">Reference proteome</keyword>